<dbReference type="OrthoDB" id="182039at2"/>
<gene>
    <name evidence="2" type="ORF">N864_14965</name>
</gene>
<dbReference type="GO" id="GO:0003824">
    <property type="term" value="F:catalytic activity"/>
    <property type="evidence" value="ECO:0007669"/>
    <property type="project" value="InterPro"/>
</dbReference>
<evidence type="ECO:0000313" key="3">
    <source>
        <dbReference type="Proteomes" id="UP000019494"/>
    </source>
</evidence>
<organism evidence="2 3">
    <name type="scientific">Intrasporangium chromatireducens Q5-1</name>
    <dbReference type="NCBI Taxonomy" id="584657"/>
    <lineage>
        <taxon>Bacteria</taxon>
        <taxon>Bacillati</taxon>
        <taxon>Actinomycetota</taxon>
        <taxon>Actinomycetes</taxon>
        <taxon>Micrococcales</taxon>
        <taxon>Intrasporangiaceae</taxon>
        <taxon>Intrasporangium</taxon>
    </lineage>
</organism>
<dbReference type="EMBL" id="AWQS01000111">
    <property type="protein sequence ID" value="EWT05462.1"/>
    <property type="molecule type" value="Genomic_DNA"/>
</dbReference>
<dbReference type="InterPro" id="IPR000120">
    <property type="entry name" value="Amidase"/>
</dbReference>
<reference evidence="3" key="1">
    <citation type="submission" date="2013-08" db="EMBL/GenBank/DDBJ databases">
        <title>Intrasporangium oryzae NRRL B-24470.</title>
        <authorList>
            <person name="Liu H."/>
            <person name="Wang G."/>
        </authorList>
    </citation>
    <scope>NUCLEOTIDE SEQUENCE [LARGE SCALE GENOMIC DNA]</scope>
    <source>
        <strain evidence="3">Q5-1</strain>
    </source>
</reference>
<dbReference type="InterPro" id="IPR036928">
    <property type="entry name" value="AS_sf"/>
</dbReference>
<comment type="caution">
    <text evidence="2">The sequence shown here is derived from an EMBL/GenBank/DDBJ whole genome shotgun (WGS) entry which is preliminary data.</text>
</comment>
<dbReference type="SUPFAM" id="SSF75304">
    <property type="entry name" value="Amidase signature (AS) enzymes"/>
    <property type="match status" value="1"/>
</dbReference>
<dbReference type="PANTHER" id="PTHR11895">
    <property type="entry name" value="TRANSAMIDASE"/>
    <property type="match status" value="1"/>
</dbReference>
<accession>W9GJY8</accession>
<sequence>MDERAHDLAGWAATELAAAYRSGHLSPVEVTRVVLDVMAEREPVLGAMWEISTEAACQAARCSEDRWRRGTPLGPIDGVPVTVKENLAREGVPMPAGCAGVEPVVPDRNSPVVERLLEAGGVVVGSTVMPDWGMLSSGVSSLHGVTRSPWDAALTTGGSSSGAGAAAAAGYGPLHVGTDIGGSIRLPGTWLGLTTLKPSAGRVPLDAPYLGRVAGPIARSAEDAALLLGVISRPDPRDWTSLPPEDLASPLADLSLDVSRLRVGLLLDAGAGLPLEDEIRGAVEAAATMLADAGAEVEPIQPFVTDEMLAGLDEFWRVRSLVDFLALPEARQQQVLPFIQRWVQRAADVGGTRLMRDYSRIIDLQRATASATEPYDLVVSPVAPMSAFPAEWPMPWGPDSDLGMAHIAYTAPYNMTGQPAATTNCGFTADGRTIGLQLAGRRFDDVGVLRAAAWFEDHCDPGLRPRWPFLTSETP</sequence>
<feature type="domain" description="Amidase" evidence="1">
    <location>
        <begin position="29"/>
        <end position="449"/>
    </location>
</feature>
<keyword evidence="3" id="KW-1185">Reference proteome</keyword>
<dbReference type="Proteomes" id="UP000019494">
    <property type="component" value="Unassembled WGS sequence"/>
</dbReference>
<dbReference type="Pfam" id="PF01425">
    <property type="entry name" value="Amidase"/>
    <property type="match status" value="1"/>
</dbReference>
<dbReference type="Gene3D" id="3.90.1300.10">
    <property type="entry name" value="Amidase signature (AS) domain"/>
    <property type="match status" value="1"/>
</dbReference>
<name>W9GJY8_9MICO</name>
<dbReference type="InterPro" id="IPR023631">
    <property type="entry name" value="Amidase_dom"/>
</dbReference>
<dbReference type="NCBIfam" id="NF005450">
    <property type="entry name" value="PRK07042.1"/>
    <property type="match status" value="1"/>
</dbReference>
<evidence type="ECO:0000313" key="2">
    <source>
        <dbReference type="EMBL" id="EWT05462.1"/>
    </source>
</evidence>
<dbReference type="AlphaFoldDB" id="W9GJY8"/>
<protein>
    <submittedName>
        <fullName evidence="2">Amidase</fullName>
    </submittedName>
</protein>
<proteinExistence type="predicted"/>
<dbReference type="RefSeq" id="WP_051518552.1">
    <property type="nucleotide sequence ID" value="NZ_AWQS01000111.1"/>
</dbReference>
<evidence type="ECO:0000259" key="1">
    <source>
        <dbReference type="Pfam" id="PF01425"/>
    </source>
</evidence>
<dbReference type="PATRIC" id="fig|584657.3.peg.2649"/>
<dbReference type="PANTHER" id="PTHR11895:SF173">
    <property type="entry name" value="GLUTAMYL-TRNA AMIDOTRANSFERASE SUBUNIT A"/>
    <property type="match status" value="1"/>
</dbReference>